<feature type="region of interest" description="Disordered" evidence="3">
    <location>
        <begin position="771"/>
        <end position="796"/>
    </location>
</feature>
<evidence type="ECO:0000313" key="4">
    <source>
        <dbReference type="EMBL" id="RHZ77801.1"/>
    </source>
</evidence>
<reference evidence="4 5" key="1">
    <citation type="submission" date="2018-08" db="EMBL/GenBank/DDBJ databases">
        <title>Genome and evolution of the arbuscular mycorrhizal fungus Diversispora epigaea (formerly Glomus versiforme) and its bacterial endosymbionts.</title>
        <authorList>
            <person name="Sun X."/>
            <person name="Fei Z."/>
            <person name="Harrison M."/>
        </authorList>
    </citation>
    <scope>NUCLEOTIDE SEQUENCE [LARGE SCALE GENOMIC DNA]</scope>
    <source>
        <strain evidence="4 5">IT104</strain>
    </source>
</reference>
<accession>A0A397IPA5</accession>
<evidence type="ECO:0000313" key="5">
    <source>
        <dbReference type="Proteomes" id="UP000266861"/>
    </source>
</evidence>
<organism evidence="4 5">
    <name type="scientific">Diversispora epigaea</name>
    <dbReference type="NCBI Taxonomy" id="1348612"/>
    <lineage>
        <taxon>Eukaryota</taxon>
        <taxon>Fungi</taxon>
        <taxon>Fungi incertae sedis</taxon>
        <taxon>Mucoromycota</taxon>
        <taxon>Glomeromycotina</taxon>
        <taxon>Glomeromycetes</taxon>
        <taxon>Diversisporales</taxon>
        <taxon>Diversisporaceae</taxon>
        <taxon>Diversispora</taxon>
    </lineage>
</organism>
<feature type="compositionally biased region" description="Acidic residues" evidence="3">
    <location>
        <begin position="781"/>
        <end position="795"/>
    </location>
</feature>
<evidence type="ECO:0008006" key="6">
    <source>
        <dbReference type="Google" id="ProtNLM"/>
    </source>
</evidence>
<feature type="region of interest" description="Disordered" evidence="3">
    <location>
        <begin position="300"/>
        <end position="320"/>
    </location>
</feature>
<feature type="compositionally biased region" description="Low complexity" evidence="3">
    <location>
        <begin position="1068"/>
        <end position="1091"/>
    </location>
</feature>
<dbReference type="PROSITE" id="PS51375">
    <property type="entry name" value="PPR"/>
    <property type="match status" value="2"/>
</dbReference>
<evidence type="ECO:0000256" key="2">
    <source>
        <dbReference type="PROSITE-ProRule" id="PRU00708"/>
    </source>
</evidence>
<dbReference type="InterPro" id="IPR011990">
    <property type="entry name" value="TPR-like_helical_dom_sf"/>
</dbReference>
<dbReference type="Gene3D" id="1.25.40.10">
    <property type="entry name" value="Tetratricopeptide repeat domain"/>
    <property type="match status" value="3"/>
</dbReference>
<dbReference type="Proteomes" id="UP000266861">
    <property type="component" value="Unassembled WGS sequence"/>
</dbReference>
<dbReference type="PANTHER" id="PTHR47942:SF63">
    <property type="entry name" value="PENTATRICOPEPTIDE REPEAT-CONTAINING PROTEIN"/>
    <property type="match status" value="1"/>
</dbReference>
<comment type="caution">
    <text evidence="4">The sequence shown here is derived from an EMBL/GenBank/DDBJ whole genome shotgun (WGS) entry which is preliminary data.</text>
</comment>
<feature type="compositionally biased region" description="Acidic residues" evidence="3">
    <location>
        <begin position="942"/>
        <end position="956"/>
    </location>
</feature>
<feature type="region of interest" description="Disordered" evidence="3">
    <location>
        <begin position="930"/>
        <end position="964"/>
    </location>
</feature>
<dbReference type="PANTHER" id="PTHR47942">
    <property type="entry name" value="TETRATRICOPEPTIDE REPEAT (TPR)-LIKE SUPERFAMILY PROTEIN-RELATED"/>
    <property type="match status" value="1"/>
</dbReference>
<feature type="compositionally biased region" description="Pro residues" evidence="3">
    <location>
        <begin position="1019"/>
        <end position="1038"/>
    </location>
</feature>
<evidence type="ECO:0000256" key="3">
    <source>
        <dbReference type="SAM" id="MobiDB-lite"/>
    </source>
</evidence>
<feature type="compositionally biased region" description="Pro residues" evidence="3">
    <location>
        <begin position="983"/>
        <end position="999"/>
    </location>
</feature>
<feature type="compositionally biased region" description="Basic and acidic residues" evidence="3">
    <location>
        <begin position="1053"/>
        <end position="1067"/>
    </location>
</feature>
<gene>
    <name evidence="4" type="ORF">Glove_172g61</name>
</gene>
<keyword evidence="1" id="KW-0677">Repeat</keyword>
<dbReference type="Pfam" id="PF13041">
    <property type="entry name" value="PPR_2"/>
    <property type="match status" value="1"/>
</dbReference>
<protein>
    <recommendedName>
        <fullName evidence="6">Pentacotripeptide-repeat region of PRORP domain-containing protein</fullName>
    </recommendedName>
</protein>
<dbReference type="EMBL" id="PQFF01000162">
    <property type="protein sequence ID" value="RHZ77801.1"/>
    <property type="molecule type" value="Genomic_DNA"/>
</dbReference>
<sequence length="1124" mass="129873">MLAVFGVGFELFTILTIESSLYQFRHVHNKNILHSQFFGSHFLHNINTKEKSNHFLKYDNNDNSSLNLSFYHFLSTNHSLFNNKKSLQCRHFFTTPHQFRVKIDVKPIDPKLELPTDPYVLSEWVQNLGKADKLDDAISIVWHSKKDAQSEVVWNNLIVECVKKKKVKMGFQLFIEMKKHGFVPNYHTFTILLNGLAEHRPFVDNIAQARSLIDKMQSSTKANPVELNVFHVNCLLKLCGRLNNFEALQGNFNEMMNIGNWSPNQETFTIMLNACSRQGEKGFLVAIQIWNHINSIIGGEPKTTRSQQPRESDGYGPDNEGVNLVMDDELVRSMLLVCKKTERYDKGFEILREVYGLSSATLDHDDNNINGSLNYNKSMSSFTISYRCAMTEKSLDLMLALCIGSRQYEKGILLFDEALSQFHNLNLDIYNFNKLISCYNQTGQFSKSIDTRYAIKARGLEPTLETYDMFLTACRITEDWIIGKEFFETIIATKKLELCLDSHLLNMILELAMLKRKPGNSPKKIRWVLKQIESFGPSDPLMINKLSKTPKKSVMNINYDDDDDTQISNINNHISLNMPAYNIRDERFLRRIIFAYESALEKRFISELDEELINQWQENLDFYKSVAEYDLISPWRIKPPKKSNVQDKNQQEDLSVKRQMKDEILEKKKILFADKQGNVIKRPKKMEKKEEEEEIQNKDMRSAWRYIDQYVGKGGIDQKVARIYEEEGEFSETGRTVKGRYPKAFFDENYNEYDDAIVDSYGESLRNKLLRRGKKNKRDDDESDDDDDDDDDEEYEKYIKSNKPILRRSLVDVNYSISKSKPIPPNSTYPPESSPPSPSRSLLSSPPEKKEEEEEIQNKDMRSAWRYIDQYVGKGGIDQKVARIYEEEGEFSETGRTVKGRYPKAFFDENYNEYDDAIVDSYGESLRNKLLRRGKKNKRDDDESDDDDDDDDDEEYEKYIKSNKPILRRSLVDVNYSISKSKPIPPNSTYPPESSPPSPSRSLLSSPPPSSSRSLLSSPPLPSSSSPPPPSPPSPPPSSSLSSSTRVTQRSPRYFDNKREDHREDFISNRSIRNNRSNSNNSDDGNNSFGSTFKERGDTKYTRAIGKGRTISNNNNKDFERIKK</sequence>
<keyword evidence="5" id="KW-1185">Reference proteome</keyword>
<feature type="region of interest" description="Disordered" evidence="3">
    <location>
        <begin position="817"/>
        <end position="862"/>
    </location>
</feature>
<proteinExistence type="predicted"/>
<feature type="compositionally biased region" description="Pro residues" evidence="3">
    <location>
        <begin position="822"/>
        <end position="838"/>
    </location>
</feature>
<evidence type="ECO:0000256" key="1">
    <source>
        <dbReference type="ARBA" id="ARBA00022737"/>
    </source>
</evidence>
<name>A0A397IPA5_9GLOM</name>
<feature type="region of interest" description="Disordered" evidence="3">
    <location>
        <begin position="978"/>
        <end position="1124"/>
    </location>
</feature>
<dbReference type="Pfam" id="PF13812">
    <property type="entry name" value="PPR_3"/>
    <property type="match status" value="1"/>
</dbReference>
<dbReference type="OrthoDB" id="185373at2759"/>
<feature type="compositionally biased region" description="Low complexity" evidence="3">
    <location>
        <begin position="1000"/>
        <end position="1018"/>
    </location>
</feature>
<dbReference type="AlphaFoldDB" id="A0A397IPA5"/>
<dbReference type="NCBIfam" id="TIGR00756">
    <property type="entry name" value="PPR"/>
    <property type="match status" value="1"/>
</dbReference>
<dbReference type="InterPro" id="IPR002885">
    <property type="entry name" value="PPR_rpt"/>
</dbReference>
<dbReference type="InterPro" id="IPR051222">
    <property type="entry name" value="PPR/CCM1_RNA-binding"/>
</dbReference>
<feature type="repeat" description="PPR" evidence="2">
    <location>
        <begin position="428"/>
        <end position="462"/>
    </location>
</feature>
<feature type="repeat" description="PPR" evidence="2">
    <location>
        <begin position="150"/>
        <end position="184"/>
    </location>
</feature>
<dbReference type="STRING" id="1348612.A0A397IPA5"/>